<dbReference type="Gene3D" id="1.20.58.60">
    <property type="match status" value="5"/>
</dbReference>
<feature type="compositionally biased region" description="Pro residues" evidence="2">
    <location>
        <begin position="1079"/>
        <end position="1089"/>
    </location>
</feature>
<feature type="coiled-coil region" evidence="1">
    <location>
        <begin position="357"/>
        <end position="384"/>
    </location>
</feature>
<protein>
    <submittedName>
        <fullName evidence="3">Utrophin</fullName>
    </submittedName>
</protein>
<evidence type="ECO:0000256" key="1">
    <source>
        <dbReference type="SAM" id="Coils"/>
    </source>
</evidence>
<dbReference type="SMART" id="SM00150">
    <property type="entry name" value="SPEC"/>
    <property type="match status" value="7"/>
</dbReference>
<feature type="region of interest" description="Disordered" evidence="2">
    <location>
        <begin position="1076"/>
        <end position="1097"/>
    </location>
</feature>
<keyword evidence="4" id="KW-1185">Reference proteome</keyword>
<name>A0A3Q2DWD5_CYPVA</name>
<sequence length="1297" mass="147634">SLIRDWLAEKEEALNQVQTCNFRDPSEMNANVRQLTILKEDMEKKRRTLDKLSDAGQDVMQLLQSAEAAAKIEADTEELTHRWDGLVQKLEDCSFQQVMEAVTDAGMTQVEEELMVDTAAAASSAIDQELAQPAPAKKRLVETDAEIRRGLCLEIEQTQQATDPAELQKWSQLSSRAREEHGMLQCILGSMKDNQVERWLDAVQELLSKDASGLGDAENLQAELNQCKEYVSEMEQMKRSLMQMEENVKSVQASAVPGLALWGQDKLDQCEGRWTKLSQELLRHQENVTENQEKQMNLKKDLAEMQEWMTQVDEEFLMRDFEYKSPEDLETSLEEMKEVWSCWMELLQYLEMEQSWLNTVEEKLQASENVLESTEIVNEALEQSLEGVLRHPGDNRTQIRELGQTLIDGGILDELISEKLEAFNSRYEQLGLEQQLQTLKENEEALQALQESLNQLDHTLTSYLTDRIDAFQLPLEAQTIGAEIAAHEVTVEEMKRRNVTNLPPPTAKGKVARGGTMLEQLQRKLREISTKYQLFQKPANFEQRMLDCKRVLDGAKAELHVLEVKDVEPEIIQSHLSGCMKMYKLLSEAKLEVETVIKTGRQIVQKQQTENPKAMDEQLTALKLLYNELGAQVTEGKQDLEKALSLSQRFHKETAALQEWLSTNEAQLQQKNSCGDMPADIEAEIRWANESERRKVELSNLTEVSAGLQTLVEGSEAQLEGKLCSLNESWGKVHTWTEDWLSAVLELDMIGRRVDNVRDQAIILMTSRGPACRDVVEPKLAELNCNFDKVSQHIKSAQQMDEEKANVEGLLQRGEELLSPSTIKDNLEHLSEQVTGIHERQPEAMRDASPDEVIQIGDNLTQLNAEWDRLNRMYNQRKSFDRAIEEWGRFHCDLKDLTQWLTEAETLLLESVGPDGQLDLGSARQHQELTGGDPALSDLVRRCDNLAVWLDQAENAVGSLPVSATDENLKELKMDAQNERLGWLNKHAPQILASPGVSIQSRDHHVGKLRAINLKWSKNLEASMKDRKKDLEDLLAHSIELQKHQQLSPQEKGNVEQLAADWKALDGHLRESLQVPVSPWTPQPSPVPMPALQSEDSHHWAPYSPDTVAPTDLNKTATELADWLTLITQMLKSNIVTVGDTKEIRTTIGRLQVTKSDLEQRHSQLEDIFTLAQNIKNKTSNVDVRTSISEKEKVRSQWDSTQHGVETRLHQLENMTVHSNHWEENRKEVKGLISQNEGRFHSLLQRATDPLTKQLEDSKQEFFQALGRDQATVAAFNELSTHLLREYSSDDTRRIKE</sequence>
<dbReference type="InterPro" id="IPR050774">
    <property type="entry name" value="KCMF1/Dystrophin"/>
</dbReference>
<evidence type="ECO:0000256" key="2">
    <source>
        <dbReference type="SAM" id="MobiDB-lite"/>
    </source>
</evidence>
<accession>A0A3Q2DWD5</accession>
<dbReference type="SUPFAM" id="SSF46966">
    <property type="entry name" value="Spectrin repeat"/>
    <property type="match status" value="6"/>
</dbReference>
<reference evidence="3" key="2">
    <citation type="submission" date="2025-09" db="UniProtKB">
        <authorList>
            <consortium name="Ensembl"/>
        </authorList>
    </citation>
    <scope>IDENTIFICATION</scope>
</reference>
<dbReference type="PANTHER" id="PTHR12268:SF26">
    <property type="entry name" value="UTROPHIN"/>
    <property type="match status" value="1"/>
</dbReference>
<dbReference type="PANTHER" id="PTHR12268">
    <property type="entry name" value="E3 UBIQUITIN-PROTEIN LIGASE KCMF1"/>
    <property type="match status" value="1"/>
</dbReference>
<feature type="coiled-coil region" evidence="1">
    <location>
        <begin position="217"/>
        <end position="254"/>
    </location>
</feature>
<dbReference type="InterPro" id="IPR002017">
    <property type="entry name" value="Spectrin_repeat"/>
</dbReference>
<dbReference type="InterPro" id="IPR018159">
    <property type="entry name" value="Spectrin/alpha-actinin"/>
</dbReference>
<dbReference type="OMA" id="DNQVERW"/>
<dbReference type="GeneTree" id="ENSGT00940000153467"/>
<dbReference type="Pfam" id="PF00435">
    <property type="entry name" value="Spectrin"/>
    <property type="match status" value="1"/>
</dbReference>
<evidence type="ECO:0000313" key="4">
    <source>
        <dbReference type="Proteomes" id="UP000265020"/>
    </source>
</evidence>
<reference evidence="3" key="1">
    <citation type="submission" date="2025-08" db="UniProtKB">
        <authorList>
            <consortium name="Ensembl"/>
        </authorList>
    </citation>
    <scope>IDENTIFICATION</scope>
</reference>
<dbReference type="STRING" id="28743.ENSCVAP00000024201"/>
<dbReference type="GO" id="GO:0005886">
    <property type="term" value="C:plasma membrane"/>
    <property type="evidence" value="ECO:0007669"/>
    <property type="project" value="TreeGrafter"/>
</dbReference>
<proteinExistence type="predicted"/>
<dbReference type="Ensembl" id="ENSCVAT00000004786.1">
    <property type="protein sequence ID" value="ENSCVAP00000024201.1"/>
    <property type="gene ID" value="ENSCVAG00000008244.1"/>
</dbReference>
<feature type="coiled-coil region" evidence="1">
    <location>
        <begin position="429"/>
        <end position="459"/>
    </location>
</feature>
<organism evidence="3 4">
    <name type="scientific">Cyprinodon variegatus</name>
    <name type="common">Sheepshead minnow</name>
    <dbReference type="NCBI Taxonomy" id="28743"/>
    <lineage>
        <taxon>Eukaryota</taxon>
        <taxon>Metazoa</taxon>
        <taxon>Chordata</taxon>
        <taxon>Craniata</taxon>
        <taxon>Vertebrata</taxon>
        <taxon>Euteleostomi</taxon>
        <taxon>Actinopterygii</taxon>
        <taxon>Neopterygii</taxon>
        <taxon>Teleostei</taxon>
        <taxon>Neoteleostei</taxon>
        <taxon>Acanthomorphata</taxon>
        <taxon>Ovalentaria</taxon>
        <taxon>Atherinomorphae</taxon>
        <taxon>Cyprinodontiformes</taxon>
        <taxon>Cyprinodontidae</taxon>
        <taxon>Cyprinodon</taxon>
    </lineage>
</organism>
<dbReference type="Proteomes" id="UP000265020">
    <property type="component" value="Unassembled WGS sequence"/>
</dbReference>
<keyword evidence="1" id="KW-0175">Coiled coil</keyword>
<evidence type="ECO:0000313" key="3">
    <source>
        <dbReference type="Ensembl" id="ENSCVAP00000024201.1"/>
    </source>
</evidence>